<evidence type="ECO:0000256" key="7">
    <source>
        <dbReference type="SAM" id="Phobius"/>
    </source>
</evidence>
<evidence type="ECO:0000256" key="1">
    <source>
        <dbReference type="ARBA" id="ARBA00004651"/>
    </source>
</evidence>
<comment type="similarity">
    <text evidence="6">Belongs to the ABC-4 integral membrane protein family.</text>
</comment>
<keyword evidence="4 7" id="KW-1133">Transmembrane helix</keyword>
<sequence>MLDHSLRHGPSFLQALTESFDSLRMLGRRSLLALLGIAVGCGAIVALLNVGASAANEAVSAFKGMGTEIMVVSFPYSTDQKKTLPAVIDTGALLEALPELAQAAPTVFHSTRVRRSGKSVDASIIGTTAGLAEIMDIALSQGRFLSEFDQRATYAVIGTNMAKALGVDLSANVLKQGVTLQIENYLYTVIGIAAPHLGNPMIAVQVDESVFVPIEGMRRLRSAPEITSVIARSRDTVLIDAHANALKRYLEDLLKGRDVDVQIPQQLIESLTRQASAFSYLLAGLGGISLLVGGAGVMNVMLMSVSERRREIGVRMAIGARASDIRTLFLLEAACLSIAGALIGALAGVLCAYGFVRLSGWTFVLSRESLPVGISSSLIVGLFFGLYPALAAARLQPVQALRDD</sequence>
<dbReference type="Proteomes" id="UP000195128">
    <property type="component" value="Unassembled WGS sequence"/>
</dbReference>
<evidence type="ECO:0000256" key="2">
    <source>
        <dbReference type="ARBA" id="ARBA00022475"/>
    </source>
</evidence>
<evidence type="ECO:0000256" key="3">
    <source>
        <dbReference type="ARBA" id="ARBA00022692"/>
    </source>
</evidence>
<keyword evidence="5 7" id="KW-0472">Membrane</keyword>
<keyword evidence="3 7" id="KW-0812">Transmembrane</keyword>
<evidence type="ECO:0000313" key="11">
    <source>
        <dbReference type="Proteomes" id="UP000195128"/>
    </source>
</evidence>
<keyword evidence="2" id="KW-1003">Cell membrane</keyword>
<dbReference type="Pfam" id="PF02687">
    <property type="entry name" value="FtsX"/>
    <property type="match status" value="1"/>
</dbReference>
<dbReference type="PANTHER" id="PTHR30572:SF4">
    <property type="entry name" value="ABC TRANSPORTER PERMEASE YTRF"/>
    <property type="match status" value="1"/>
</dbReference>
<dbReference type="EMBL" id="MTSA01000011">
    <property type="protein sequence ID" value="OUM06429.1"/>
    <property type="molecule type" value="Genomic_DNA"/>
</dbReference>
<evidence type="ECO:0000259" key="8">
    <source>
        <dbReference type="Pfam" id="PF02687"/>
    </source>
</evidence>
<feature type="transmembrane region" description="Helical" evidence="7">
    <location>
        <begin position="327"/>
        <end position="356"/>
    </location>
</feature>
<feature type="domain" description="MacB-like periplasmic core" evidence="9">
    <location>
        <begin position="30"/>
        <end position="248"/>
    </location>
</feature>
<evidence type="ECO:0000259" key="9">
    <source>
        <dbReference type="Pfam" id="PF12704"/>
    </source>
</evidence>
<comment type="caution">
    <text evidence="10">The sequence shown here is derived from an EMBL/GenBank/DDBJ whole genome shotgun (WGS) entry which is preliminary data.</text>
</comment>
<comment type="subcellular location">
    <subcellularLocation>
        <location evidence="1">Cell membrane</location>
        <topology evidence="1">Multi-pass membrane protein</topology>
    </subcellularLocation>
</comment>
<accession>A0A244EPF6</accession>
<evidence type="ECO:0000256" key="6">
    <source>
        <dbReference type="ARBA" id="ARBA00038076"/>
    </source>
</evidence>
<dbReference type="RefSeq" id="WP_084918144.1">
    <property type="nucleotide sequence ID" value="NZ_MTSA01000011.1"/>
</dbReference>
<gene>
    <name evidence="10" type="ORF">BW686_15085</name>
</gene>
<dbReference type="PANTHER" id="PTHR30572">
    <property type="entry name" value="MEMBRANE COMPONENT OF TRANSPORTER-RELATED"/>
    <property type="match status" value="1"/>
</dbReference>
<dbReference type="GO" id="GO:0005886">
    <property type="term" value="C:plasma membrane"/>
    <property type="evidence" value="ECO:0007669"/>
    <property type="project" value="UniProtKB-SubCell"/>
</dbReference>
<feature type="transmembrane region" description="Helical" evidence="7">
    <location>
        <begin position="280"/>
        <end position="306"/>
    </location>
</feature>
<feature type="transmembrane region" description="Helical" evidence="7">
    <location>
        <begin position="376"/>
        <end position="395"/>
    </location>
</feature>
<dbReference type="GO" id="GO:0022857">
    <property type="term" value="F:transmembrane transporter activity"/>
    <property type="evidence" value="ECO:0007669"/>
    <property type="project" value="TreeGrafter"/>
</dbReference>
<evidence type="ECO:0000313" key="10">
    <source>
        <dbReference type="EMBL" id="OUM06429.1"/>
    </source>
</evidence>
<feature type="domain" description="ABC3 transporter permease C-terminal" evidence="8">
    <location>
        <begin position="286"/>
        <end position="397"/>
    </location>
</feature>
<organism evidence="10 11">
    <name type="scientific">Pseudomonas syringae</name>
    <dbReference type="NCBI Taxonomy" id="317"/>
    <lineage>
        <taxon>Bacteria</taxon>
        <taxon>Pseudomonadati</taxon>
        <taxon>Pseudomonadota</taxon>
        <taxon>Gammaproteobacteria</taxon>
        <taxon>Pseudomonadales</taxon>
        <taxon>Pseudomonadaceae</taxon>
        <taxon>Pseudomonas</taxon>
    </lineage>
</organism>
<reference evidence="10 11" key="1">
    <citation type="submission" date="2017-01" db="EMBL/GenBank/DDBJ databases">
        <authorList>
            <person name="Mah S.A."/>
            <person name="Swanson W.J."/>
            <person name="Moy G.W."/>
            <person name="Vacquier V.D."/>
        </authorList>
    </citation>
    <scope>NUCLEOTIDE SEQUENCE [LARGE SCALE GENOMIC DNA]</scope>
    <source>
        <strain evidence="10">PDD-32b-74</strain>
    </source>
</reference>
<proteinExistence type="inferred from homology"/>
<dbReference type="InterPro" id="IPR025857">
    <property type="entry name" value="MacB_PCD"/>
</dbReference>
<name>A0A244EPF6_PSESX</name>
<dbReference type="InterPro" id="IPR050250">
    <property type="entry name" value="Macrolide_Exporter_MacB"/>
</dbReference>
<evidence type="ECO:0000256" key="5">
    <source>
        <dbReference type="ARBA" id="ARBA00023136"/>
    </source>
</evidence>
<evidence type="ECO:0000256" key="4">
    <source>
        <dbReference type="ARBA" id="ARBA00022989"/>
    </source>
</evidence>
<feature type="transmembrane region" description="Helical" evidence="7">
    <location>
        <begin position="31"/>
        <end position="52"/>
    </location>
</feature>
<dbReference type="OrthoDB" id="9770036at2"/>
<dbReference type="Pfam" id="PF12704">
    <property type="entry name" value="MacB_PCD"/>
    <property type="match status" value="1"/>
</dbReference>
<protein>
    <submittedName>
        <fullName evidence="10">ABC transporter permease</fullName>
    </submittedName>
</protein>
<dbReference type="AlphaFoldDB" id="A0A244EPF6"/>
<dbReference type="InterPro" id="IPR003838">
    <property type="entry name" value="ABC3_permease_C"/>
</dbReference>